<dbReference type="Pfam" id="PF02601">
    <property type="entry name" value="Exonuc_VII_L"/>
    <property type="match status" value="1"/>
</dbReference>
<feature type="domain" description="Exonuclease VII large subunit C-terminal" evidence="7">
    <location>
        <begin position="130"/>
        <end position="443"/>
    </location>
</feature>
<comment type="catalytic activity">
    <reaction evidence="5 6">
        <text>Exonucleolytic cleavage in either 5'- to 3'- or 3'- to 5'-direction to yield nucleoside 5'-phosphates.</text>
        <dbReference type="EC" id="3.1.11.6"/>
    </reaction>
</comment>
<dbReference type="Proteomes" id="UP000286976">
    <property type="component" value="Unassembled WGS sequence"/>
</dbReference>
<dbReference type="PANTHER" id="PTHR30008:SF0">
    <property type="entry name" value="EXODEOXYRIBONUCLEASE 7 LARGE SUBUNIT"/>
    <property type="match status" value="1"/>
</dbReference>
<evidence type="ECO:0000256" key="4">
    <source>
        <dbReference type="ARBA" id="ARBA00022839"/>
    </source>
</evidence>
<evidence type="ECO:0000256" key="1">
    <source>
        <dbReference type="ARBA" id="ARBA00022490"/>
    </source>
</evidence>
<keyword evidence="2 5" id="KW-0540">Nuclease</keyword>
<evidence type="ECO:0000313" key="10">
    <source>
        <dbReference type="Proteomes" id="UP000286976"/>
    </source>
</evidence>
<comment type="caution">
    <text evidence="9">The sequence shown here is derived from an EMBL/GenBank/DDBJ whole genome shotgun (WGS) entry which is preliminary data.</text>
</comment>
<comment type="subcellular location">
    <subcellularLocation>
        <location evidence="5 6">Cytoplasm</location>
    </subcellularLocation>
</comment>
<proteinExistence type="inferred from homology"/>
<dbReference type="Pfam" id="PF13742">
    <property type="entry name" value="tRNA_anti_2"/>
    <property type="match status" value="1"/>
</dbReference>
<evidence type="ECO:0000259" key="8">
    <source>
        <dbReference type="Pfam" id="PF13742"/>
    </source>
</evidence>
<reference evidence="9 10" key="1">
    <citation type="journal article" date="2011" name="Front. Microbiol.">
        <title>Genomic signatures of strain selection and enhancement in Bacillus atrophaeus var. globigii, a historical biowarfare simulant.</title>
        <authorList>
            <person name="Gibbons H.S."/>
            <person name="Broomall S.M."/>
            <person name="McNew L.A."/>
            <person name="Daligault H."/>
            <person name="Chapman C."/>
            <person name="Bruce D."/>
            <person name="Karavis M."/>
            <person name="Krepps M."/>
            <person name="McGregor P.A."/>
            <person name="Hong C."/>
            <person name="Park K.H."/>
            <person name="Akmal A."/>
            <person name="Feldman A."/>
            <person name="Lin J.S."/>
            <person name="Chang W.E."/>
            <person name="Higgs B.W."/>
            <person name="Demirev P."/>
            <person name="Lindquist J."/>
            <person name="Liem A."/>
            <person name="Fochler E."/>
            <person name="Read T.D."/>
            <person name="Tapia R."/>
            <person name="Johnson S."/>
            <person name="Bishop-Lilly K.A."/>
            <person name="Detter C."/>
            <person name="Han C."/>
            <person name="Sozhamannan S."/>
            <person name="Rosenzweig C.N."/>
            <person name="Skowronski E.W."/>
        </authorList>
    </citation>
    <scope>NUCLEOTIDE SEQUENCE [LARGE SCALE GENOMIC DNA]</scope>
    <source>
        <strain evidence="9 10">AIT1</strain>
    </source>
</reference>
<feature type="domain" description="OB-fold nucleic acid binding" evidence="8">
    <location>
        <begin position="14"/>
        <end position="106"/>
    </location>
</feature>
<dbReference type="PANTHER" id="PTHR30008">
    <property type="entry name" value="EXODEOXYRIBONUCLEASE 7 LARGE SUBUNIT"/>
    <property type="match status" value="1"/>
</dbReference>
<comment type="subunit">
    <text evidence="5">Heterooligomer composed of large and small subunits.</text>
</comment>
<accession>A0A432X815</accession>
<protein>
    <recommendedName>
        <fullName evidence="5">Exodeoxyribonuclease 7 large subunit</fullName>
        <ecNumber evidence="5">3.1.11.6</ecNumber>
    </recommendedName>
    <alternativeName>
        <fullName evidence="5">Exodeoxyribonuclease VII large subunit</fullName>
        <shortName evidence="5">Exonuclease VII large subunit</shortName>
    </alternativeName>
</protein>
<dbReference type="HAMAP" id="MF_00378">
    <property type="entry name" value="Exonuc_7_L"/>
    <property type="match status" value="1"/>
</dbReference>
<dbReference type="InterPro" id="IPR020579">
    <property type="entry name" value="Exonuc_VII_lsu_C"/>
</dbReference>
<name>A0A432X815_9GAMM</name>
<evidence type="ECO:0000256" key="6">
    <source>
        <dbReference type="RuleBase" id="RU004355"/>
    </source>
</evidence>
<comment type="function">
    <text evidence="5">Bidirectionally degrades single-stranded DNA into large acid-insoluble oligonucleotides, which are then degraded further into small acid-soluble oligonucleotides.</text>
</comment>
<keyword evidence="4 5" id="KW-0269">Exonuclease</keyword>
<dbReference type="OrthoDB" id="9802795at2"/>
<keyword evidence="3 5" id="KW-0378">Hydrolase</keyword>
<evidence type="ECO:0000256" key="5">
    <source>
        <dbReference type="HAMAP-Rule" id="MF_00378"/>
    </source>
</evidence>
<dbReference type="RefSeq" id="WP_126757212.1">
    <property type="nucleotide sequence ID" value="NZ_PIPQ01000002.1"/>
</dbReference>
<dbReference type="NCBIfam" id="TIGR00237">
    <property type="entry name" value="xseA"/>
    <property type="match status" value="1"/>
</dbReference>
<sequence>MITTPPAAAQRDIYTVTRLNREVRHLLEQQWGQVWLVGEVSNFSRPGSGHWYFSLKDNDAQISCAMFRGNNQRVRVPVNAGMQVMVRGRISLYEPRGNYQLIVEHLEPAGEGLLQQQFEALKRALAAEGLFAPERKKPLPERVRRLGVITSPSGAALHDVLSVLQRRDPSLHVIVYPAQVQGQEAPGALRYALSRAVQRNEVDALLITRGGGSLEDLWAFNDEGLARDIAACPLPTVSAVGHEVDFTIADFVADLRAATPSAAAELLSQDMQHYARHLQQLEQRSVRAWHTQFQGKQTLVRHLHARLQPLNPQRRIEQQSQQLDGLNERLLRSMQQRLRQQTQQHLSLLHRLQQQHPERDIQSLKSNLSQLQNRLQHAMRAFVRNKQKHFVAQQQALHIVSPLNTLARGYSMTFDEQQQLVRDATEVKPGQLITTRLGQGHLVSRVEQTHKD</sequence>
<evidence type="ECO:0000259" key="7">
    <source>
        <dbReference type="Pfam" id="PF02601"/>
    </source>
</evidence>
<evidence type="ECO:0000256" key="2">
    <source>
        <dbReference type="ARBA" id="ARBA00022722"/>
    </source>
</evidence>
<dbReference type="GO" id="GO:0005737">
    <property type="term" value="C:cytoplasm"/>
    <property type="evidence" value="ECO:0007669"/>
    <property type="project" value="UniProtKB-SubCell"/>
</dbReference>
<dbReference type="EMBL" id="PIPQ01000002">
    <property type="protein sequence ID" value="RUO42995.1"/>
    <property type="molecule type" value="Genomic_DNA"/>
</dbReference>
<dbReference type="InterPro" id="IPR025824">
    <property type="entry name" value="OB-fold_nuc-bd_dom"/>
</dbReference>
<dbReference type="AlphaFoldDB" id="A0A432X815"/>
<comment type="similarity">
    <text evidence="5 6">Belongs to the XseA family.</text>
</comment>
<dbReference type="EC" id="3.1.11.6" evidence="5"/>
<dbReference type="InterPro" id="IPR003753">
    <property type="entry name" value="Exonuc_VII_L"/>
</dbReference>
<dbReference type="GO" id="GO:0009318">
    <property type="term" value="C:exodeoxyribonuclease VII complex"/>
    <property type="evidence" value="ECO:0007669"/>
    <property type="project" value="UniProtKB-UniRule"/>
</dbReference>
<dbReference type="GO" id="GO:0003676">
    <property type="term" value="F:nucleic acid binding"/>
    <property type="evidence" value="ECO:0007669"/>
    <property type="project" value="InterPro"/>
</dbReference>
<evidence type="ECO:0000313" key="9">
    <source>
        <dbReference type="EMBL" id="RUO42995.1"/>
    </source>
</evidence>
<dbReference type="GO" id="GO:0008855">
    <property type="term" value="F:exodeoxyribonuclease VII activity"/>
    <property type="evidence" value="ECO:0007669"/>
    <property type="project" value="UniProtKB-UniRule"/>
</dbReference>
<keyword evidence="10" id="KW-1185">Reference proteome</keyword>
<dbReference type="GO" id="GO:0006308">
    <property type="term" value="P:DNA catabolic process"/>
    <property type="evidence" value="ECO:0007669"/>
    <property type="project" value="UniProtKB-UniRule"/>
</dbReference>
<dbReference type="CDD" id="cd04489">
    <property type="entry name" value="ExoVII_LU_OBF"/>
    <property type="match status" value="1"/>
</dbReference>
<evidence type="ECO:0000256" key="3">
    <source>
        <dbReference type="ARBA" id="ARBA00022801"/>
    </source>
</evidence>
<gene>
    <name evidence="5" type="primary">xseA</name>
    <name evidence="9" type="ORF">CWE15_06225</name>
</gene>
<keyword evidence="1 5" id="KW-0963">Cytoplasm</keyword>
<organism evidence="9 10">
    <name type="scientific">Aliidiomarina taiwanensis</name>
    <dbReference type="NCBI Taxonomy" id="946228"/>
    <lineage>
        <taxon>Bacteria</taxon>
        <taxon>Pseudomonadati</taxon>
        <taxon>Pseudomonadota</taxon>
        <taxon>Gammaproteobacteria</taxon>
        <taxon>Alteromonadales</taxon>
        <taxon>Idiomarinaceae</taxon>
        <taxon>Aliidiomarina</taxon>
    </lineage>
</organism>